<accession>A0A378KRK6</accession>
<gene>
    <name evidence="8" type="primary">phoK</name>
    <name evidence="7" type="ORF">Lqua_1488</name>
    <name evidence="8" type="ORF">NCTC12376_01302</name>
</gene>
<dbReference type="PANTHER" id="PTHR10151:SF120">
    <property type="entry name" value="BIS(5'-ADENOSYL)-TRIPHOSPHATASE"/>
    <property type="match status" value="1"/>
</dbReference>
<feature type="binding site" evidence="5">
    <location>
        <begin position="157"/>
        <end position="159"/>
    </location>
    <ligand>
        <name>substrate</name>
    </ligand>
</feature>
<evidence type="ECO:0000256" key="1">
    <source>
        <dbReference type="ARBA" id="ARBA00022553"/>
    </source>
</evidence>
<evidence type="ECO:0000256" key="2">
    <source>
        <dbReference type="ARBA" id="ARBA00022723"/>
    </source>
</evidence>
<dbReference type="Pfam" id="PF01663">
    <property type="entry name" value="Phosphodiest"/>
    <property type="match status" value="1"/>
</dbReference>
<evidence type="ECO:0000313" key="10">
    <source>
        <dbReference type="Proteomes" id="UP000254230"/>
    </source>
</evidence>
<evidence type="ECO:0000256" key="3">
    <source>
        <dbReference type="ARBA" id="ARBA00022729"/>
    </source>
</evidence>
<dbReference type="EMBL" id="UGOW01000001">
    <property type="protein sequence ID" value="STY17494.1"/>
    <property type="molecule type" value="Genomic_DNA"/>
</dbReference>
<dbReference type="InterPro" id="IPR026263">
    <property type="entry name" value="Alkaline_phosphatase_prok"/>
</dbReference>
<evidence type="ECO:0000256" key="5">
    <source>
        <dbReference type="PIRSR" id="PIRSR031924-51"/>
    </source>
</evidence>
<evidence type="ECO:0000313" key="9">
    <source>
        <dbReference type="Proteomes" id="UP000054639"/>
    </source>
</evidence>
<dbReference type="OrthoDB" id="9766127at2"/>
<reference evidence="7 9" key="1">
    <citation type="submission" date="2015-11" db="EMBL/GenBank/DDBJ databases">
        <title>Genomic analysis of 38 Legionella species identifies large and diverse effector repertoires.</title>
        <authorList>
            <person name="Burstein D."/>
            <person name="Amaro F."/>
            <person name="Zusman T."/>
            <person name="Lifshitz Z."/>
            <person name="Cohen O."/>
            <person name="Gilbert J.A."/>
            <person name="Pupko T."/>
            <person name="Shuman H.A."/>
            <person name="Segal G."/>
        </authorList>
    </citation>
    <scope>NUCLEOTIDE SEQUENCE [LARGE SCALE GENOMIC DNA]</scope>
    <source>
        <strain evidence="7 9">ATCC 49507</strain>
    </source>
</reference>
<reference evidence="8 10" key="2">
    <citation type="submission" date="2018-06" db="EMBL/GenBank/DDBJ databases">
        <authorList>
            <consortium name="Pathogen Informatics"/>
            <person name="Doyle S."/>
        </authorList>
    </citation>
    <scope>NUCLEOTIDE SEQUENCE [LARGE SCALE GENOMIC DNA]</scope>
    <source>
        <strain evidence="8 10">NCTC12376</strain>
    </source>
</reference>
<dbReference type="InterPro" id="IPR017850">
    <property type="entry name" value="Alkaline_phosphatase_core_sf"/>
</dbReference>
<dbReference type="AlphaFoldDB" id="A0A378KRK6"/>
<keyword evidence="2" id="KW-0479">Metal-binding</keyword>
<organism evidence="8 10">
    <name type="scientific">Legionella quateirensis</name>
    <dbReference type="NCBI Taxonomy" id="45072"/>
    <lineage>
        <taxon>Bacteria</taxon>
        <taxon>Pseudomonadati</taxon>
        <taxon>Pseudomonadota</taxon>
        <taxon>Gammaproteobacteria</taxon>
        <taxon>Legionellales</taxon>
        <taxon>Legionellaceae</taxon>
        <taxon>Legionella</taxon>
    </lineage>
</organism>
<proteinExistence type="predicted"/>
<dbReference type="RefSeq" id="WP_058473645.1">
    <property type="nucleotide sequence ID" value="NZ_CAAAIL010000003.1"/>
</dbReference>
<dbReference type="STRING" id="45072.Lqua_1488"/>
<dbReference type="PIRSF" id="PIRSF031924">
    <property type="entry name" value="Pi-irrepressible_AP"/>
    <property type="match status" value="1"/>
</dbReference>
<dbReference type="SUPFAM" id="SSF53649">
    <property type="entry name" value="Alkaline phosphatase-like"/>
    <property type="match status" value="1"/>
</dbReference>
<evidence type="ECO:0000313" key="8">
    <source>
        <dbReference type="EMBL" id="STY17494.1"/>
    </source>
</evidence>
<sequence length="548" mass="61796">MIKILCSFLLILCTFIGYAHNTQPKLIVQIVVDQLRGDLLHHHQQQFRPDGFNYLLSHGIDFQNAHHPHANTTTCAGHATIATGSYPSLHGVVDNEWFDRKSKGIIYCMEDLKTTILPTVHTQTTIPGRSPENLQGTTLGDEMSLAKKGKVYAVSFKDRSAITMAGHSGKAFWFDKINGGFVSSSYYYSSYPQWVQNWNKNYKPEPFDWTLSQPIAQYQNRTTLPFKQNYGDFNQTFPHHVTNPPSESYFKGLSRTPEADRLTADFAEQLLVNEQLGKSTNQTDYLAISFSAVDGIGHQFGPNSLEAEDNLLQLDKTMSHLLSVLDKEVGLGNILIVLTADHGVSDSPSYLKAHDIPQAAPVNIEQLEQFIRQTLKKEYQLPEQTLMSISPPYLYLDHHIITEHKLSVSAVSRFIANALIQQPGIYKAYPLPITDIEKDWLSAKVNRMAYPYRSGDVYLIQPPYQSHLDKKEDKVSHGTPWQYDSYVPLLFVNPNFKPKRISRPVYTTDIAPTLSALLLIKSPSGSVGVPLNEPLEAFNTQFKSEYTS</sequence>
<dbReference type="EMBL" id="LNYR01000012">
    <property type="protein sequence ID" value="KTD51261.1"/>
    <property type="molecule type" value="Genomic_DNA"/>
</dbReference>
<keyword evidence="3 6" id="KW-0732">Signal</keyword>
<protein>
    <submittedName>
        <fullName evidence="8">Alkaline phosphatase</fullName>
        <ecNumber evidence="8">3.1.3.1</ecNumber>
    </submittedName>
</protein>
<dbReference type="GO" id="GO:0046872">
    <property type="term" value="F:metal ion binding"/>
    <property type="evidence" value="ECO:0007669"/>
    <property type="project" value="UniProtKB-KW"/>
</dbReference>
<evidence type="ECO:0000313" key="7">
    <source>
        <dbReference type="EMBL" id="KTD51261.1"/>
    </source>
</evidence>
<evidence type="ECO:0000256" key="6">
    <source>
        <dbReference type="SAM" id="SignalP"/>
    </source>
</evidence>
<dbReference type="PANTHER" id="PTHR10151">
    <property type="entry name" value="ECTONUCLEOTIDE PYROPHOSPHATASE/PHOSPHODIESTERASE"/>
    <property type="match status" value="1"/>
</dbReference>
<keyword evidence="1 4" id="KW-0597">Phosphoprotein</keyword>
<dbReference type="Proteomes" id="UP000254230">
    <property type="component" value="Unassembled WGS sequence"/>
</dbReference>
<dbReference type="InterPro" id="IPR002591">
    <property type="entry name" value="Phosphodiest/P_Trfase"/>
</dbReference>
<dbReference type="Gene3D" id="3.40.720.10">
    <property type="entry name" value="Alkaline Phosphatase, subunit A"/>
    <property type="match status" value="1"/>
</dbReference>
<dbReference type="Gene3D" id="3.30.1360.150">
    <property type="match status" value="1"/>
</dbReference>
<keyword evidence="8" id="KW-0378">Hydrolase</keyword>
<feature type="signal peptide" evidence="6">
    <location>
        <begin position="1"/>
        <end position="19"/>
    </location>
</feature>
<dbReference type="EC" id="3.1.3.1" evidence="8"/>
<feature type="binding site" evidence="5">
    <location>
        <position position="95"/>
    </location>
    <ligand>
        <name>substrate</name>
    </ligand>
</feature>
<keyword evidence="9" id="KW-1185">Reference proteome</keyword>
<name>A0A378KRK6_9GAMM</name>
<feature type="active site" description="Phosphothreonine intermediate" evidence="4">
    <location>
        <position position="74"/>
    </location>
</feature>
<dbReference type="GO" id="GO:0004035">
    <property type="term" value="F:alkaline phosphatase activity"/>
    <property type="evidence" value="ECO:0007669"/>
    <property type="project" value="UniProtKB-EC"/>
</dbReference>
<dbReference type="Proteomes" id="UP000054639">
    <property type="component" value="Unassembled WGS sequence"/>
</dbReference>
<evidence type="ECO:0000256" key="4">
    <source>
        <dbReference type="PIRSR" id="PIRSR031924-50"/>
    </source>
</evidence>
<dbReference type="CDD" id="cd16016">
    <property type="entry name" value="AP-SPAP"/>
    <property type="match status" value="1"/>
</dbReference>
<feature type="chain" id="PRO_5016920192" evidence="6">
    <location>
        <begin position="20"/>
        <end position="548"/>
    </location>
</feature>